<sequence length="316" mass="36531">MNNCNTLSHHIIDRESRENIARPLSERLEPLIARNMPPEALEGISPERFQMQLAFRLDWCITTLGKLIIKKAPKDQIVWCLKTYRDVGLAYYRLVFNQGEFVPFSINQYEYEGVGKPTDFRLNLDDWVLVFACCLILQDYSGAYELCELNEAHIDLDARQNGPSNRAFDKAMLNLLKGILYPDADINALLVDAAEKVFKPECVGHEERQEAVNYKFLPLIPLIHAMYSPNRDTAYPEKLQAALEDHKTYFGSPDEAFDSGYWFAMTITGLAALAYHRWGLEPQIETLYMPEWIVKEPNIDSKRKTYREVFGDQYDN</sequence>
<comment type="caution">
    <text evidence="1">The sequence shown here is derived from an EMBL/GenBank/DDBJ whole genome shotgun (WGS) entry which is preliminary data.</text>
</comment>
<dbReference type="InterPro" id="IPR029074">
    <property type="entry name" value="Imm49"/>
</dbReference>
<accession>A0A7X5AYI4</accession>
<protein>
    <submittedName>
        <fullName evidence="1">Uncharacterized protein</fullName>
    </submittedName>
</protein>
<dbReference type="Pfam" id="PF15575">
    <property type="entry name" value="Imm49"/>
    <property type="match status" value="1"/>
</dbReference>
<proteinExistence type="predicted"/>
<dbReference type="Proteomes" id="UP000465712">
    <property type="component" value="Unassembled WGS sequence"/>
</dbReference>
<reference evidence="1 2" key="1">
    <citation type="submission" date="2017-05" db="EMBL/GenBank/DDBJ databases">
        <title>High clonality and local adaptation shapes Vibrionaceae linages within an endangered oasis.</title>
        <authorList>
            <person name="Vazquez-Rosas-Landa M."/>
        </authorList>
    </citation>
    <scope>NUCLEOTIDE SEQUENCE [LARGE SCALE GENOMIC DNA]</scope>
    <source>
        <strain evidence="1 2">P46_P4S1P180</strain>
    </source>
</reference>
<evidence type="ECO:0000313" key="2">
    <source>
        <dbReference type="Proteomes" id="UP000465712"/>
    </source>
</evidence>
<dbReference type="AlphaFoldDB" id="A0A7X5AYI4"/>
<dbReference type="EMBL" id="WXWW01000197">
    <property type="protein sequence ID" value="NAW66154.1"/>
    <property type="molecule type" value="Genomic_DNA"/>
</dbReference>
<gene>
    <name evidence="1" type="ORF">CAG72_13090</name>
</gene>
<name>A0A7X5AYI4_9GAMM</name>
<evidence type="ECO:0000313" key="1">
    <source>
        <dbReference type="EMBL" id="NAW66154.1"/>
    </source>
</evidence>
<organism evidence="1 2">
    <name type="scientific">Photobacterium halotolerans</name>
    <dbReference type="NCBI Taxonomy" id="265726"/>
    <lineage>
        <taxon>Bacteria</taxon>
        <taxon>Pseudomonadati</taxon>
        <taxon>Pseudomonadota</taxon>
        <taxon>Gammaproteobacteria</taxon>
        <taxon>Vibrionales</taxon>
        <taxon>Vibrionaceae</taxon>
        <taxon>Photobacterium</taxon>
    </lineage>
</organism>